<dbReference type="Pfam" id="PF07732">
    <property type="entry name" value="Cu-oxidase_3"/>
    <property type="match status" value="1"/>
</dbReference>
<dbReference type="InterPro" id="IPR045087">
    <property type="entry name" value="Cu-oxidase_fam"/>
</dbReference>
<proteinExistence type="inferred from homology"/>
<dbReference type="InParanoid" id="H2XZC7"/>
<comment type="similarity">
    <text evidence="1">Belongs to the multicopper oxidase family.</text>
</comment>
<dbReference type="Proteomes" id="UP000008144">
    <property type="component" value="Unassembled WGS sequence"/>
</dbReference>
<dbReference type="InterPro" id="IPR008972">
    <property type="entry name" value="Cupredoxin"/>
</dbReference>
<dbReference type="HOGENOM" id="CLU_1690700_0_0_1"/>
<evidence type="ECO:0000313" key="4">
    <source>
        <dbReference type="Proteomes" id="UP000008144"/>
    </source>
</evidence>
<evidence type="ECO:0000313" key="3">
    <source>
        <dbReference type="Ensembl" id="ENSCINP00000035011.1"/>
    </source>
</evidence>
<dbReference type="Gene3D" id="2.60.40.420">
    <property type="entry name" value="Cupredoxins - blue copper proteins"/>
    <property type="match status" value="1"/>
</dbReference>
<feature type="domain" description="Plastocyanin-like" evidence="2">
    <location>
        <begin position="43"/>
        <end position="156"/>
    </location>
</feature>
<organism evidence="3 4">
    <name type="scientific">Ciona intestinalis</name>
    <name type="common">Transparent sea squirt</name>
    <name type="synonym">Ascidia intestinalis</name>
    <dbReference type="NCBI Taxonomy" id="7719"/>
    <lineage>
        <taxon>Eukaryota</taxon>
        <taxon>Metazoa</taxon>
        <taxon>Chordata</taxon>
        <taxon>Tunicata</taxon>
        <taxon>Ascidiacea</taxon>
        <taxon>Phlebobranchia</taxon>
        <taxon>Cionidae</taxon>
        <taxon>Ciona</taxon>
    </lineage>
</organism>
<dbReference type="PANTHER" id="PTHR11709">
    <property type="entry name" value="MULTI-COPPER OXIDASE"/>
    <property type="match status" value="1"/>
</dbReference>
<dbReference type="GO" id="GO:0005507">
    <property type="term" value="F:copper ion binding"/>
    <property type="evidence" value="ECO:0007669"/>
    <property type="project" value="InterPro"/>
</dbReference>
<dbReference type="GeneTree" id="ENSGT00440000034776"/>
<protein>
    <recommendedName>
        <fullName evidence="2">Plastocyanin-like domain-containing protein</fullName>
    </recommendedName>
</protein>
<reference evidence="3" key="3">
    <citation type="submission" date="2025-09" db="UniProtKB">
        <authorList>
            <consortium name="Ensembl"/>
        </authorList>
    </citation>
    <scope>IDENTIFICATION</scope>
</reference>
<evidence type="ECO:0000256" key="1">
    <source>
        <dbReference type="ARBA" id="ARBA00010609"/>
    </source>
</evidence>
<dbReference type="InterPro" id="IPR011707">
    <property type="entry name" value="Cu-oxidase-like_N"/>
</dbReference>
<dbReference type="STRING" id="7719.ENSCINP00000035011"/>
<dbReference type="CDD" id="cd13853">
    <property type="entry name" value="CuRO_1_Tth-MCO_like"/>
    <property type="match status" value="1"/>
</dbReference>
<dbReference type="PANTHER" id="PTHR11709:SF518">
    <property type="entry name" value="MULTICOPPER OXIDASE"/>
    <property type="match status" value="1"/>
</dbReference>
<keyword evidence="4" id="KW-1185">Reference proteome</keyword>
<sequence length="156" mass="17989">MFKGGELLRQPQQHISSNGELSLTYNVRMADFQVEWLTLHRRTYNGEIPGATWRIKRGDKVNLHLNNTLTEPEKLQPFNGFRFTNSTNIHTHGLHISSREPEDNIFVHLKPGQSYNYKYNIDPDNPSGTYWYHSHLHGASLFQVHSGMAGMIIVDD</sequence>
<reference evidence="4" key="1">
    <citation type="journal article" date="2002" name="Science">
        <title>The draft genome of Ciona intestinalis: insights into chordate and vertebrate origins.</title>
        <authorList>
            <person name="Dehal P."/>
            <person name="Satou Y."/>
            <person name="Campbell R.K."/>
            <person name="Chapman J."/>
            <person name="Degnan B."/>
            <person name="De Tomaso A."/>
            <person name="Davidson B."/>
            <person name="Di Gregorio A."/>
            <person name="Gelpke M."/>
            <person name="Goodstein D.M."/>
            <person name="Harafuji N."/>
            <person name="Hastings K.E."/>
            <person name="Ho I."/>
            <person name="Hotta K."/>
            <person name="Huang W."/>
            <person name="Kawashima T."/>
            <person name="Lemaire P."/>
            <person name="Martinez D."/>
            <person name="Meinertzhagen I.A."/>
            <person name="Necula S."/>
            <person name="Nonaka M."/>
            <person name="Putnam N."/>
            <person name="Rash S."/>
            <person name="Saiga H."/>
            <person name="Satake M."/>
            <person name="Terry A."/>
            <person name="Yamada L."/>
            <person name="Wang H.G."/>
            <person name="Awazu S."/>
            <person name="Azumi K."/>
            <person name="Boore J."/>
            <person name="Branno M."/>
            <person name="Chin-Bow S."/>
            <person name="DeSantis R."/>
            <person name="Doyle S."/>
            <person name="Francino P."/>
            <person name="Keys D.N."/>
            <person name="Haga S."/>
            <person name="Hayashi H."/>
            <person name="Hino K."/>
            <person name="Imai K.S."/>
            <person name="Inaba K."/>
            <person name="Kano S."/>
            <person name="Kobayashi K."/>
            <person name="Kobayashi M."/>
            <person name="Lee B.I."/>
            <person name="Makabe K.W."/>
            <person name="Manohar C."/>
            <person name="Matassi G."/>
            <person name="Medina M."/>
            <person name="Mochizuki Y."/>
            <person name="Mount S."/>
            <person name="Morishita T."/>
            <person name="Miura S."/>
            <person name="Nakayama A."/>
            <person name="Nishizaka S."/>
            <person name="Nomoto H."/>
            <person name="Ohta F."/>
            <person name="Oishi K."/>
            <person name="Rigoutsos I."/>
            <person name="Sano M."/>
            <person name="Sasaki A."/>
            <person name="Sasakura Y."/>
            <person name="Shoguchi E."/>
            <person name="Shin-i T."/>
            <person name="Spagnuolo A."/>
            <person name="Stainier D."/>
            <person name="Suzuki M.M."/>
            <person name="Tassy O."/>
            <person name="Takatori N."/>
            <person name="Tokuoka M."/>
            <person name="Yagi K."/>
            <person name="Yoshizaki F."/>
            <person name="Wada S."/>
            <person name="Zhang C."/>
            <person name="Hyatt P.D."/>
            <person name="Larimer F."/>
            <person name="Detter C."/>
            <person name="Doggett N."/>
            <person name="Glavina T."/>
            <person name="Hawkins T."/>
            <person name="Richardson P."/>
            <person name="Lucas S."/>
            <person name="Kohara Y."/>
            <person name="Levine M."/>
            <person name="Satoh N."/>
            <person name="Rokhsar D.S."/>
        </authorList>
    </citation>
    <scope>NUCLEOTIDE SEQUENCE [LARGE SCALE GENOMIC DNA]</scope>
</reference>
<dbReference type="AlphaFoldDB" id="H2XZC7"/>
<accession>H2XZC7</accession>
<dbReference type="Ensembl" id="ENSCINT00000034853.1">
    <property type="protein sequence ID" value="ENSCINP00000035011.1"/>
    <property type="gene ID" value="ENSCING00000025155.1"/>
</dbReference>
<reference evidence="3" key="2">
    <citation type="submission" date="2025-08" db="UniProtKB">
        <authorList>
            <consortium name="Ensembl"/>
        </authorList>
    </citation>
    <scope>IDENTIFICATION</scope>
</reference>
<dbReference type="SUPFAM" id="SSF49503">
    <property type="entry name" value="Cupredoxins"/>
    <property type="match status" value="1"/>
</dbReference>
<evidence type="ECO:0000259" key="2">
    <source>
        <dbReference type="Pfam" id="PF07732"/>
    </source>
</evidence>
<name>H2XZC7_CIOIN</name>